<reference evidence="1 2" key="1">
    <citation type="submission" date="2024-02" db="EMBL/GenBank/DDBJ databases">
        <title>Chromosome-level genome assembly of the Eurasian Minnow (Phoxinus phoxinus).</title>
        <authorList>
            <person name="Oriowo T.O."/>
            <person name="Martin S."/>
            <person name="Stange M."/>
            <person name="Chrysostomakis Y."/>
            <person name="Brown T."/>
            <person name="Winkler S."/>
            <person name="Kukowka S."/>
            <person name="Myers E.W."/>
            <person name="Bohne A."/>
        </authorList>
    </citation>
    <scope>NUCLEOTIDE SEQUENCE [LARGE SCALE GENOMIC DNA]</scope>
    <source>
        <strain evidence="1">ZFMK-TIS-60720</strain>
        <tissue evidence="1">Whole Organism</tissue>
    </source>
</reference>
<dbReference type="PANTHER" id="PTHR35671">
    <property type="entry name" value="PROTEIN TOPAZ1"/>
    <property type="match status" value="1"/>
</dbReference>
<comment type="caution">
    <text evidence="1">The sequence shown here is derived from an EMBL/GenBank/DDBJ whole genome shotgun (WGS) entry which is preliminary data.</text>
</comment>
<name>A0AAN9CM78_9TELE</name>
<dbReference type="EMBL" id="JAYKXH010000017">
    <property type="protein sequence ID" value="KAK7139149.1"/>
    <property type="molecule type" value="Genomic_DNA"/>
</dbReference>
<keyword evidence="2" id="KW-1185">Reference proteome</keyword>
<protein>
    <submittedName>
        <fullName evidence="1">Uncharacterized protein</fullName>
    </submittedName>
</protein>
<evidence type="ECO:0000313" key="1">
    <source>
        <dbReference type="EMBL" id="KAK7139149.1"/>
    </source>
</evidence>
<dbReference type="PANTHER" id="PTHR35671:SF1">
    <property type="entry name" value="PROTEIN TOPAZ1"/>
    <property type="match status" value="1"/>
</dbReference>
<organism evidence="1 2">
    <name type="scientific">Phoxinus phoxinus</name>
    <name type="common">Eurasian minnow</name>
    <dbReference type="NCBI Taxonomy" id="58324"/>
    <lineage>
        <taxon>Eukaryota</taxon>
        <taxon>Metazoa</taxon>
        <taxon>Chordata</taxon>
        <taxon>Craniata</taxon>
        <taxon>Vertebrata</taxon>
        <taxon>Euteleostomi</taxon>
        <taxon>Actinopterygii</taxon>
        <taxon>Neopterygii</taxon>
        <taxon>Teleostei</taxon>
        <taxon>Ostariophysi</taxon>
        <taxon>Cypriniformes</taxon>
        <taxon>Leuciscidae</taxon>
        <taxon>Phoxininae</taxon>
        <taxon>Phoxinus</taxon>
    </lineage>
</organism>
<sequence>MLAVFKLVRERGLINTVPELILLTSKIVEAGCVFSVDQCEVMQSHLQMMQVPRQQMDIFLAVKCRALATNPHTSELSDLAQAVVRVERLSGHSKRFT</sequence>
<dbReference type="InterPro" id="IPR038952">
    <property type="entry name" value="TOPAZ1"/>
</dbReference>
<dbReference type="AlphaFoldDB" id="A0AAN9CM78"/>
<accession>A0AAN9CM78</accession>
<dbReference type="Proteomes" id="UP001364617">
    <property type="component" value="Unassembled WGS sequence"/>
</dbReference>
<evidence type="ECO:0000313" key="2">
    <source>
        <dbReference type="Proteomes" id="UP001364617"/>
    </source>
</evidence>
<dbReference type="GO" id="GO:0048137">
    <property type="term" value="P:spermatocyte division"/>
    <property type="evidence" value="ECO:0007669"/>
    <property type="project" value="TreeGrafter"/>
</dbReference>
<gene>
    <name evidence="1" type="ORF">R3I93_016319</name>
</gene>
<proteinExistence type="predicted"/>